<evidence type="ECO:0000256" key="4">
    <source>
        <dbReference type="ARBA" id="ARBA00023136"/>
    </source>
</evidence>
<evidence type="ECO:0000313" key="7">
    <source>
        <dbReference type="EMBL" id="KAA0889114.1"/>
    </source>
</evidence>
<dbReference type="Gene3D" id="1.20.120.610">
    <property type="entry name" value="lithium bound rotor ring of v- atpase"/>
    <property type="match status" value="1"/>
</dbReference>
<evidence type="ECO:0000256" key="5">
    <source>
        <dbReference type="SAM" id="Phobius"/>
    </source>
</evidence>
<keyword evidence="4 5" id="KW-0472">Membrane</keyword>
<organism evidence="7 8">
    <name type="scientific">Oryzomonas rubra</name>
    <dbReference type="NCBI Taxonomy" id="2509454"/>
    <lineage>
        <taxon>Bacteria</taxon>
        <taxon>Pseudomonadati</taxon>
        <taxon>Thermodesulfobacteriota</taxon>
        <taxon>Desulfuromonadia</taxon>
        <taxon>Geobacterales</taxon>
        <taxon>Geobacteraceae</taxon>
        <taxon>Oryzomonas</taxon>
    </lineage>
</organism>
<dbReference type="GO" id="GO:0033177">
    <property type="term" value="C:proton-transporting two-sector ATPase complex, proton-transporting domain"/>
    <property type="evidence" value="ECO:0007669"/>
    <property type="project" value="InterPro"/>
</dbReference>
<dbReference type="InterPro" id="IPR002379">
    <property type="entry name" value="ATPase_proteolipid_c-like_dom"/>
</dbReference>
<name>A0A5A9X8H0_9BACT</name>
<dbReference type="GO" id="GO:0015078">
    <property type="term" value="F:proton transmembrane transporter activity"/>
    <property type="evidence" value="ECO:0007669"/>
    <property type="project" value="InterPro"/>
</dbReference>
<feature type="domain" description="V-ATPase proteolipid subunit C-like" evidence="6">
    <location>
        <begin position="8"/>
        <end position="67"/>
    </location>
</feature>
<protein>
    <submittedName>
        <fullName evidence="7">ATPase</fullName>
    </submittedName>
</protein>
<keyword evidence="8" id="KW-1185">Reference proteome</keyword>
<sequence length="70" mass="7102">MEKVLLGFAAALAVGLCAIATGWAQSRIGSAGAGTLAEKPELSGTIIILLAIPETMVILGFVVAAMILYL</sequence>
<evidence type="ECO:0000313" key="8">
    <source>
        <dbReference type="Proteomes" id="UP000324298"/>
    </source>
</evidence>
<evidence type="ECO:0000259" key="6">
    <source>
        <dbReference type="Pfam" id="PF00137"/>
    </source>
</evidence>
<comment type="caution">
    <text evidence="7">The sequence shown here is derived from an EMBL/GenBank/DDBJ whole genome shotgun (WGS) entry which is preliminary data.</text>
</comment>
<accession>A0A5A9X8H0</accession>
<gene>
    <name evidence="7" type="ORF">ET418_14810</name>
</gene>
<dbReference type="OrthoDB" id="6386at2"/>
<evidence type="ECO:0000256" key="2">
    <source>
        <dbReference type="ARBA" id="ARBA00022692"/>
    </source>
</evidence>
<dbReference type="SUPFAM" id="SSF81333">
    <property type="entry name" value="F1F0 ATP synthase subunit C"/>
    <property type="match status" value="1"/>
</dbReference>
<keyword evidence="3 5" id="KW-1133">Transmembrane helix</keyword>
<dbReference type="Pfam" id="PF00137">
    <property type="entry name" value="ATP-synt_C"/>
    <property type="match status" value="1"/>
</dbReference>
<reference evidence="7 8" key="1">
    <citation type="submission" date="2019-04" db="EMBL/GenBank/DDBJ databases">
        <title>Geobacter ruber sp. nov., ferric-reducing bacteria isolated from paddy soil.</title>
        <authorList>
            <person name="Xu Z."/>
            <person name="Masuda Y."/>
            <person name="Itoh H."/>
            <person name="Senoo K."/>
        </authorList>
    </citation>
    <scope>NUCLEOTIDE SEQUENCE [LARGE SCALE GENOMIC DNA]</scope>
    <source>
        <strain evidence="7 8">Red88</strain>
    </source>
</reference>
<dbReference type="AlphaFoldDB" id="A0A5A9X8H0"/>
<dbReference type="CDD" id="cd18181">
    <property type="entry name" value="ATP-synt_Vo_Ao_c_TtATPase_like"/>
    <property type="match status" value="1"/>
</dbReference>
<proteinExistence type="predicted"/>
<dbReference type="RefSeq" id="WP_149209253.1">
    <property type="nucleotide sequence ID" value="NZ_SRSD01000009.1"/>
</dbReference>
<dbReference type="Proteomes" id="UP000324298">
    <property type="component" value="Unassembled WGS sequence"/>
</dbReference>
<keyword evidence="2 5" id="KW-0812">Transmembrane</keyword>
<dbReference type="InterPro" id="IPR035921">
    <property type="entry name" value="F/V-ATP_Csub_sf"/>
</dbReference>
<evidence type="ECO:0000256" key="1">
    <source>
        <dbReference type="ARBA" id="ARBA00004141"/>
    </source>
</evidence>
<feature type="transmembrane region" description="Helical" evidence="5">
    <location>
        <begin position="48"/>
        <end position="69"/>
    </location>
</feature>
<dbReference type="EMBL" id="SRSD01000009">
    <property type="protein sequence ID" value="KAA0889114.1"/>
    <property type="molecule type" value="Genomic_DNA"/>
</dbReference>
<evidence type="ECO:0000256" key="3">
    <source>
        <dbReference type="ARBA" id="ARBA00022989"/>
    </source>
</evidence>
<comment type="subcellular location">
    <subcellularLocation>
        <location evidence="1">Membrane</location>
        <topology evidence="1">Multi-pass membrane protein</topology>
    </subcellularLocation>
</comment>